<reference evidence="1 2" key="1">
    <citation type="submission" date="2020-08" db="EMBL/GenBank/DDBJ databases">
        <authorList>
            <person name="Newling K."/>
            <person name="Davey J."/>
            <person name="Forrester S."/>
        </authorList>
    </citation>
    <scope>NUCLEOTIDE SEQUENCE [LARGE SCALE GENOMIC DNA]</scope>
    <source>
        <strain evidence="2">Crithidia deanei Carvalho (ATCC PRA-265)</strain>
    </source>
</reference>
<gene>
    <name evidence="1" type="ORF">ADEAN_000319200</name>
</gene>
<accession>A0A7G2C9R4</accession>
<dbReference type="VEuPathDB" id="TriTrypDB:ADEAN_000319200"/>
<name>A0A7G2C9R4_9TRYP</name>
<evidence type="ECO:0000313" key="1">
    <source>
        <dbReference type="EMBL" id="CAD2215734.1"/>
    </source>
</evidence>
<protein>
    <submittedName>
        <fullName evidence="1">Uncharacterized protein</fullName>
    </submittedName>
</protein>
<keyword evidence="2" id="KW-1185">Reference proteome</keyword>
<evidence type="ECO:0000313" key="2">
    <source>
        <dbReference type="Proteomes" id="UP000515908"/>
    </source>
</evidence>
<organism evidence="1 2">
    <name type="scientific">Angomonas deanei</name>
    <dbReference type="NCBI Taxonomy" id="59799"/>
    <lineage>
        <taxon>Eukaryota</taxon>
        <taxon>Discoba</taxon>
        <taxon>Euglenozoa</taxon>
        <taxon>Kinetoplastea</taxon>
        <taxon>Metakinetoplastina</taxon>
        <taxon>Trypanosomatida</taxon>
        <taxon>Trypanosomatidae</taxon>
        <taxon>Strigomonadinae</taxon>
        <taxon>Angomonas</taxon>
    </lineage>
</organism>
<dbReference type="AlphaFoldDB" id="A0A7G2C9R4"/>
<sequence>MTEVVHEFRKFGFSIVIRVNHLPSVAASQKNIKGEYERKRNAKMRMERVQRPPPDTAPTVIHHGEEGLCLDLYIRVELRSPGISLDILKGFFSTAVYKVEWCFPIVVSADPAATDPRQVQDVASFLVDTFAVNMNARDSQGGLFFNYKDDMELVFSSALYEAHR</sequence>
<dbReference type="EMBL" id="LR877149">
    <property type="protein sequence ID" value="CAD2215734.1"/>
    <property type="molecule type" value="Genomic_DNA"/>
</dbReference>
<proteinExistence type="predicted"/>
<dbReference type="Proteomes" id="UP000515908">
    <property type="component" value="Chromosome 05"/>
</dbReference>